<feature type="transmembrane region" description="Helical" evidence="1">
    <location>
        <begin position="146"/>
        <end position="166"/>
    </location>
</feature>
<feature type="transmembrane region" description="Helical" evidence="1">
    <location>
        <begin position="7"/>
        <end position="25"/>
    </location>
</feature>
<sequence>MNAFYNLVSGPLVWVAFAVFIGGSVWKMTSLLSEARKKDNHIFEYWSWGHAILSYIHWLLPFGSENSKQQPVMSLVTFLFHLGIILVPVFTMGHIVLLEEGALGWSWPTLPDQVADIAAWVVVGGCCYFAWRRLTLEQVRYVTSPADFGILIMVAAPFVTGLMAYHGWGDNLLMTSLHMFSGEIMLVAIPFTRLSHMLTFWVIRGYTASEFGAVRHVRDW</sequence>
<feature type="transmembrane region" description="Helical" evidence="1">
    <location>
        <begin position="45"/>
        <end position="63"/>
    </location>
</feature>
<gene>
    <name evidence="2" type="ORF">DFE_1450</name>
</gene>
<dbReference type="AlphaFoldDB" id="A0A2Z6AYD9"/>
<dbReference type="EMBL" id="AP017378">
    <property type="protein sequence ID" value="BBD08176.1"/>
    <property type="molecule type" value="Genomic_DNA"/>
</dbReference>
<dbReference type="Proteomes" id="UP000269883">
    <property type="component" value="Chromosome"/>
</dbReference>
<evidence type="ECO:0000313" key="2">
    <source>
        <dbReference type="EMBL" id="BBD08176.1"/>
    </source>
</evidence>
<keyword evidence="1" id="KW-0472">Membrane</keyword>
<feature type="transmembrane region" description="Helical" evidence="1">
    <location>
        <begin position="75"/>
        <end position="97"/>
    </location>
</feature>
<dbReference type="InterPro" id="IPR036197">
    <property type="entry name" value="NarG-like_sf"/>
</dbReference>
<organism evidence="2 3">
    <name type="scientific">Desulfovibrio ferrophilus</name>
    <dbReference type="NCBI Taxonomy" id="241368"/>
    <lineage>
        <taxon>Bacteria</taxon>
        <taxon>Pseudomonadati</taxon>
        <taxon>Thermodesulfobacteriota</taxon>
        <taxon>Desulfovibrionia</taxon>
        <taxon>Desulfovibrionales</taxon>
        <taxon>Desulfovibrionaceae</taxon>
        <taxon>Desulfovibrio</taxon>
    </lineage>
</organism>
<keyword evidence="3" id="KW-1185">Reference proteome</keyword>
<dbReference type="Gene3D" id="1.20.950.20">
    <property type="entry name" value="Transmembrane di-heme cytochromes, Chain C"/>
    <property type="match status" value="1"/>
</dbReference>
<dbReference type="OrthoDB" id="5450521at2"/>
<evidence type="ECO:0000313" key="3">
    <source>
        <dbReference type="Proteomes" id="UP000269883"/>
    </source>
</evidence>
<proteinExistence type="predicted"/>
<dbReference type="NCBIfam" id="NF045723">
    <property type="entry name" value="memb_anch_TmcC"/>
    <property type="match status" value="1"/>
</dbReference>
<reference evidence="2 3" key="1">
    <citation type="journal article" date="2018" name="Sci. Adv.">
        <title>Multi-heme cytochromes provide a pathway for survival in energy-limited environments.</title>
        <authorList>
            <person name="Deng X."/>
            <person name="Dohmae N."/>
            <person name="Nealson K.H."/>
            <person name="Hashimoto K."/>
            <person name="Okamoto A."/>
        </authorList>
    </citation>
    <scope>NUCLEOTIDE SEQUENCE [LARGE SCALE GENOMIC DNA]</scope>
    <source>
        <strain evidence="2 3">IS5</strain>
    </source>
</reference>
<dbReference type="RefSeq" id="WP_126378060.1">
    <property type="nucleotide sequence ID" value="NZ_AP017378.1"/>
</dbReference>
<keyword evidence="1" id="KW-0812">Transmembrane</keyword>
<dbReference type="KEGG" id="dfl:DFE_1450"/>
<dbReference type="SUPFAM" id="SSF103501">
    <property type="entry name" value="Respiratory nitrate reductase 1 gamma chain"/>
    <property type="match status" value="1"/>
</dbReference>
<feature type="transmembrane region" description="Helical" evidence="1">
    <location>
        <begin position="117"/>
        <end position="134"/>
    </location>
</feature>
<keyword evidence="1" id="KW-1133">Transmembrane helix</keyword>
<accession>A0A2Z6AYD9</accession>
<name>A0A2Z6AYD9_9BACT</name>
<protein>
    <submittedName>
        <fullName evidence="2">Hypothetical membrane protein</fullName>
    </submittedName>
</protein>
<evidence type="ECO:0000256" key="1">
    <source>
        <dbReference type="SAM" id="Phobius"/>
    </source>
</evidence>